<gene>
    <name evidence="1" type="ORF">GH714_019977</name>
</gene>
<keyword evidence="2" id="KW-1185">Reference proteome</keyword>
<dbReference type="Proteomes" id="UP000467840">
    <property type="component" value="Chromosome 7"/>
</dbReference>
<dbReference type="AlphaFoldDB" id="A0A6A6L0H6"/>
<comment type="caution">
    <text evidence="1">The sequence shown here is derived from an EMBL/GenBank/DDBJ whole genome shotgun (WGS) entry which is preliminary data.</text>
</comment>
<sequence length="113" mass="12701">MNNAKPVTVSFIAYFKLSTNTSPKTDEEMEHMSSVPYLSPVGSIMYAMICNRPDISHTVSVVSRYMESPGKEHWAEMSHSIVSYGDSKFAGDLDKRRSEDIELLGWVLPVVKN</sequence>
<accession>A0A6A6L0H6</accession>
<dbReference type="EMBL" id="JAAGAX010000013">
    <property type="protein sequence ID" value="KAF2294811.1"/>
    <property type="molecule type" value="Genomic_DNA"/>
</dbReference>
<reference evidence="1 2" key="1">
    <citation type="journal article" date="2020" name="Mol. Plant">
        <title>The Chromosome-Based Rubber Tree Genome Provides New Insights into Spurge Genome Evolution and Rubber Biosynthesis.</title>
        <authorList>
            <person name="Liu J."/>
            <person name="Shi C."/>
            <person name="Shi C.C."/>
            <person name="Li W."/>
            <person name="Zhang Q.J."/>
            <person name="Zhang Y."/>
            <person name="Li K."/>
            <person name="Lu H.F."/>
            <person name="Shi C."/>
            <person name="Zhu S.T."/>
            <person name="Xiao Z.Y."/>
            <person name="Nan H."/>
            <person name="Yue Y."/>
            <person name="Zhu X.G."/>
            <person name="Wu Y."/>
            <person name="Hong X.N."/>
            <person name="Fan G.Y."/>
            <person name="Tong Y."/>
            <person name="Zhang D."/>
            <person name="Mao C.L."/>
            <person name="Liu Y.L."/>
            <person name="Hao S.J."/>
            <person name="Liu W.Q."/>
            <person name="Lv M.Q."/>
            <person name="Zhang H.B."/>
            <person name="Liu Y."/>
            <person name="Hu-Tang G.R."/>
            <person name="Wang J.P."/>
            <person name="Wang J.H."/>
            <person name="Sun Y.H."/>
            <person name="Ni S.B."/>
            <person name="Chen W.B."/>
            <person name="Zhang X.C."/>
            <person name="Jiao Y.N."/>
            <person name="Eichler E.E."/>
            <person name="Li G.H."/>
            <person name="Liu X."/>
            <person name="Gao L.Z."/>
        </authorList>
    </citation>
    <scope>NUCLEOTIDE SEQUENCE [LARGE SCALE GENOMIC DNA]</scope>
    <source>
        <strain evidence="2">cv. GT1</strain>
        <tissue evidence="1">Leaf</tissue>
    </source>
</reference>
<name>A0A6A6L0H6_HEVBR</name>
<protein>
    <recommendedName>
        <fullName evidence="3">Reverse transcriptase Ty1/copia-type domain-containing protein</fullName>
    </recommendedName>
</protein>
<proteinExistence type="predicted"/>
<organism evidence="1 2">
    <name type="scientific">Hevea brasiliensis</name>
    <name type="common">Para rubber tree</name>
    <name type="synonym">Siphonia brasiliensis</name>
    <dbReference type="NCBI Taxonomy" id="3981"/>
    <lineage>
        <taxon>Eukaryota</taxon>
        <taxon>Viridiplantae</taxon>
        <taxon>Streptophyta</taxon>
        <taxon>Embryophyta</taxon>
        <taxon>Tracheophyta</taxon>
        <taxon>Spermatophyta</taxon>
        <taxon>Magnoliopsida</taxon>
        <taxon>eudicotyledons</taxon>
        <taxon>Gunneridae</taxon>
        <taxon>Pentapetalae</taxon>
        <taxon>rosids</taxon>
        <taxon>fabids</taxon>
        <taxon>Malpighiales</taxon>
        <taxon>Euphorbiaceae</taxon>
        <taxon>Crotonoideae</taxon>
        <taxon>Micrandreae</taxon>
        <taxon>Hevea</taxon>
    </lineage>
</organism>
<evidence type="ECO:0000313" key="1">
    <source>
        <dbReference type="EMBL" id="KAF2294811.1"/>
    </source>
</evidence>
<evidence type="ECO:0008006" key="3">
    <source>
        <dbReference type="Google" id="ProtNLM"/>
    </source>
</evidence>
<evidence type="ECO:0000313" key="2">
    <source>
        <dbReference type="Proteomes" id="UP000467840"/>
    </source>
</evidence>